<comment type="caution">
    <text evidence="1">The sequence shown here is derived from an EMBL/GenBank/DDBJ whole genome shotgun (WGS) entry which is preliminary data.</text>
</comment>
<dbReference type="InterPro" id="IPR009489">
    <property type="entry name" value="PAR1"/>
</dbReference>
<accession>A0A9D4Z7X0</accession>
<reference evidence="1" key="1">
    <citation type="submission" date="2021-01" db="EMBL/GenBank/DDBJ databases">
        <title>Adiantum capillus-veneris genome.</title>
        <authorList>
            <person name="Fang Y."/>
            <person name="Liao Q."/>
        </authorList>
    </citation>
    <scope>NUCLEOTIDE SEQUENCE</scope>
    <source>
        <strain evidence="1">H3</strain>
        <tissue evidence="1">Leaf</tissue>
    </source>
</reference>
<evidence type="ECO:0008006" key="3">
    <source>
        <dbReference type="Google" id="ProtNLM"/>
    </source>
</evidence>
<dbReference type="OrthoDB" id="1990403at2759"/>
<dbReference type="Pfam" id="PF06521">
    <property type="entry name" value="PAR1"/>
    <property type="match status" value="1"/>
</dbReference>
<protein>
    <recommendedName>
        <fullName evidence="3">PAR1 protein</fullName>
    </recommendedName>
</protein>
<evidence type="ECO:0000313" key="2">
    <source>
        <dbReference type="Proteomes" id="UP000886520"/>
    </source>
</evidence>
<organism evidence="1 2">
    <name type="scientific">Adiantum capillus-veneris</name>
    <name type="common">Maidenhair fern</name>
    <dbReference type="NCBI Taxonomy" id="13818"/>
    <lineage>
        <taxon>Eukaryota</taxon>
        <taxon>Viridiplantae</taxon>
        <taxon>Streptophyta</taxon>
        <taxon>Embryophyta</taxon>
        <taxon>Tracheophyta</taxon>
        <taxon>Polypodiopsida</taxon>
        <taxon>Polypodiidae</taxon>
        <taxon>Polypodiales</taxon>
        <taxon>Pteridineae</taxon>
        <taxon>Pteridaceae</taxon>
        <taxon>Vittarioideae</taxon>
        <taxon>Adiantum</taxon>
    </lineage>
</organism>
<dbReference type="AlphaFoldDB" id="A0A9D4Z7X0"/>
<dbReference type="EMBL" id="JABFUD020000020">
    <property type="protein sequence ID" value="KAI5063952.1"/>
    <property type="molecule type" value="Genomic_DNA"/>
</dbReference>
<sequence length="196" mass="21178">MSATSLAKKIEIGGSALIMRYGLLMVILFACTQMTCEASDVVCEDLPAEWCAYSISSMGARCVLVDHGEKDGDNTMQVYRCQTSSVETKVKGGWIEAEECIEACGLDRMTVGLFSQPAFDPRLFCSSRCSRSCSHLHDLLRPLHEGRPGSSSADVDDVCFDGDRHPHLLELELKIHGGRALAEVPSPAPSPSPISG</sequence>
<dbReference type="Proteomes" id="UP000886520">
    <property type="component" value="Chromosome 20"/>
</dbReference>
<name>A0A9D4Z7X0_ADICA</name>
<gene>
    <name evidence="1" type="ORF">GOP47_0020622</name>
</gene>
<proteinExistence type="predicted"/>
<dbReference type="PANTHER" id="PTHR33649">
    <property type="entry name" value="PAR1 PROTEIN"/>
    <property type="match status" value="1"/>
</dbReference>
<keyword evidence="2" id="KW-1185">Reference proteome</keyword>
<evidence type="ECO:0000313" key="1">
    <source>
        <dbReference type="EMBL" id="KAI5063952.1"/>
    </source>
</evidence>